<protein>
    <submittedName>
        <fullName evidence="1">Uncharacterized protein</fullName>
    </submittedName>
</protein>
<proteinExistence type="predicted"/>
<reference evidence="1 2" key="1">
    <citation type="submission" date="2022-06" db="EMBL/GenBank/DDBJ databases">
        <title>Paraconexibacter antarcticus.</title>
        <authorList>
            <person name="Kim C.S."/>
        </authorList>
    </citation>
    <scope>NUCLEOTIDE SEQUENCE [LARGE SCALE GENOMIC DNA]</scope>
    <source>
        <strain evidence="1 2">02-257</strain>
    </source>
</reference>
<name>A0ABY5DNF5_9ACTN</name>
<dbReference type="Proteomes" id="UP001056035">
    <property type="component" value="Chromosome"/>
</dbReference>
<dbReference type="EMBL" id="CP098502">
    <property type="protein sequence ID" value="UTI62265.1"/>
    <property type="molecule type" value="Genomic_DNA"/>
</dbReference>
<organism evidence="1 2">
    <name type="scientific">Paraconexibacter antarcticus</name>
    <dbReference type="NCBI Taxonomy" id="2949664"/>
    <lineage>
        <taxon>Bacteria</taxon>
        <taxon>Bacillati</taxon>
        <taxon>Actinomycetota</taxon>
        <taxon>Thermoleophilia</taxon>
        <taxon>Solirubrobacterales</taxon>
        <taxon>Paraconexibacteraceae</taxon>
        <taxon>Paraconexibacter</taxon>
    </lineage>
</organism>
<dbReference type="RefSeq" id="WP_254569003.1">
    <property type="nucleotide sequence ID" value="NZ_CP098502.1"/>
</dbReference>
<evidence type="ECO:0000313" key="1">
    <source>
        <dbReference type="EMBL" id="UTI62265.1"/>
    </source>
</evidence>
<evidence type="ECO:0000313" key="2">
    <source>
        <dbReference type="Proteomes" id="UP001056035"/>
    </source>
</evidence>
<accession>A0ABY5DNF5</accession>
<sequence>MHFDASSFTDPEALIIGYLGRRRRRRRRQGDDGPTAAFAYTGHASFTAKVAPTDYLGARGVGEQDDLGVGPGQAGG</sequence>
<keyword evidence="2" id="KW-1185">Reference proteome</keyword>
<gene>
    <name evidence="1" type="ORF">NBH00_12895</name>
</gene>